<evidence type="ECO:0000313" key="1">
    <source>
        <dbReference type="EMBL" id="CAA9423153.1"/>
    </source>
</evidence>
<protein>
    <submittedName>
        <fullName evidence="1">Uncharacterized protein</fullName>
    </submittedName>
</protein>
<gene>
    <name evidence="1" type="ORF">AVDCRST_MAG94-7120</name>
</gene>
<organism evidence="1">
    <name type="scientific">uncultured Leptolyngbya sp</name>
    <dbReference type="NCBI Taxonomy" id="332963"/>
    <lineage>
        <taxon>Bacteria</taxon>
        <taxon>Bacillati</taxon>
        <taxon>Cyanobacteriota</taxon>
        <taxon>Cyanophyceae</taxon>
        <taxon>Leptolyngbyales</taxon>
        <taxon>Leptolyngbyaceae</taxon>
        <taxon>Leptolyngbya group</taxon>
        <taxon>Leptolyngbya</taxon>
        <taxon>environmental samples</taxon>
    </lineage>
</organism>
<dbReference type="EMBL" id="CADCTY010002436">
    <property type="protein sequence ID" value="CAA9423153.1"/>
    <property type="molecule type" value="Genomic_DNA"/>
</dbReference>
<name>A0A6J4PSF6_9CYAN</name>
<sequence>MKLLKGKRLQPDLPAVDQPMFSSVHLTVVRPASVLGVG</sequence>
<proteinExistence type="predicted"/>
<reference evidence="1" key="1">
    <citation type="submission" date="2020-02" db="EMBL/GenBank/DDBJ databases">
        <authorList>
            <person name="Meier V. D."/>
        </authorList>
    </citation>
    <scope>NUCLEOTIDE SEQUENCE</scope>
    <source>
        <strain evidence="1">AVDCRST_MAG94</strain>
    </source>
</reference>
<dbReference type="AlphaFoldDB" id="A0A6J4PSF6"/>
<accession>A0A6J4PSF6</accession>